<name>A0AAV3PX89_LITER</name>
<evidence type="ECO:0000313" key="1">
    <source>
        <dbReference type="EMBL" id="GAA0155888.1"/>
    </source>
</evidence>
<gene>
    <name evidence="1" type="ORF">LIER_13509</name>
</gene>
<dbReference type="AlphaFoldDB" id="A0AAV3PX89"/>
<accession>A0AAV3PX89</accession>
<dbReference type="EMBL" id="BAABME010002741">
    <property type="protein sequence ID" value="GAA0155888.1"/>
    <property type="molecule type" value="Genomic_DNA"/>
</dbReference>
<proteinExistence type="predicted"/>
<reference evidence="1 2" key="1">
    <citation type="submission" date="2024-01" db="EMBL/GenBank/DDBJ databases">
        <title>The complete chloroplast genome sequence of Lithospermum erythrorhizon: insights into the phylogenetic relationship among Boraginaceae species and the maternal lineages of purple gromwells.</title>
        <authorList>
            <person name="Okada T."/>
            <person name="Watanabe K."/>
        </authorList>
    </citation>
    <scope>NUCLEOTIDE SEQUENCE [LARGE SCALE GENOMIC DNA]</scope>
</reference>
<dbReference type="Proteomes" id="UP001454036">
    <property type="component" value="Unassembled WGS sequence"/>
</dbReference>
<protein>
    <submittedName>
        <fullName evidence="1">Uncharacterized protein</fullName>
    </submittedName>
</protein>
<comment type="caution">
    <text evidence="1">The sequence shown here is derived from an EMBL/GenBank/DDBJ whole genome shotgun (WGS) entry which is preliminary data.</text>
</comment>
<organism evidence="1 2">
    <name type="scientific">Lithospermum erythrorhizon</name>
    <name type="common">Purple gromwell</name>
    <name type="synonym">Lithospermum officinale var. erythrorhizon</name>
    <dbReference type="NCBI Taxonomy" id="34254"/>
    <lineage>
        <taxon>Eukaryota</taxon>
        <taxon>Viridiplantae</taxon>
        <taxon>Streptophyta</taxon>
        <taxon>Embryophyta</taxon>
        <taxon>Tracheophyta</taxon>
        <taxon>Spermatophyta</taxon>
        <taxon>Magnoliopsida</taxon>
        <taxon>eudicotyledons</taxon>
        <taxon>Gunneridae</taxon>
        <taxon>Pentapetalae</taxon>
        <taxon>asterids</taxon>
        <taxon>lamiids</taxon>
        <taxon>Boraginales</taxon>
        <taxon>Boraginaceae</taxon>
        <taxon>Boraginoideae</taxon>
        <taxon>Lithospermeae</taxon>
        <taxon>Lithospermum</taxon>
    </lineage>
</organism>
<keyword evidence="2" id="KW-1185">Reference proteome</keyword>
<evidence type="ECO:0000313" key="2">
    <source>
        <dbReference type="Proteomes" id="UP001454036"/>
    </source>
</evidence>
<sequence>MWPPNFQGQPYQRINSPIKDPNADISKILKITKKRKAEGADVAKKASKKSKALLEDEGVEAKEEETVAEPGVKESQTLEGFRRKTTGSVILKGHL</sequence>